<name>A0A6H2DMT3_9SPHN</name>
<feature type="transmembrane region" description="Helical" evidence="1">
    <location>
        <begin position="65"/>
        <end position="87"/>
    </location>
</feature>
<keyword evidence="1" id="KW-1133">Transmembrane helix</keyword>
<dbReference type="Pfam" id="PF01882">
    <property type="entry name" value="DUF58"/>
    <property type="match status" value="1"/>
</dbReference>
<dbReference type="SUPFAM" id="SSF53300">
    <property type="entry name" value="vWA-like"/>
    <property type="match status" value="1"/>
</dbReference>
<dbReference type="Proteomes" id="UP000501600">
    <property type="component" value="Chromosome"/>
</dbReference>
<dbReference type="PANTHER" id="PTHR33608">
    <property type="entry name" value="BLL2464 PROTEIN"/>
    <property type="match status" value="1"/>
</dbReference>
<protein>
    <submittedName>
        <fullName evidence="3">DUF58 domain-containing protein</fullName>
    </submittedName>
</protein>
<keyword evidence="1" id="KW-0812">Transmembrane</keyword>
<reference evidence="3 4" key="1">
    <citation type="submission" date="2020-04" db="EMBL/GenBank/DDBJ databases">
        <title>Genome sequence for Sphingorhabdus sp. strain M1.</title>
        <authorList>
            <person name="Park S.-J."/>
        </authorList>
    </citation>
    <scope>NUCLEOTIDE SEQUENCE [LARGE SCALE GENOMIC DNA]</scope>
    <source>
        <strain evidence="3 4">JK6</strain>
    </source>
</reference>
<organism evidence="3 4">
    <name type="scientific">Parasphingorhabdus halotolerans</name>
    <dbReference type="NCBI Taxonomy" id="2725558"/>
    <lineage>
        <taxon>Bacteria</taxon>
        <taxon>Pseudomonadati</taxon>
        <taxon>Pseudomonadota</taxon>
        <taxon>Alphaproteobacteria</taxon>
        <taxon>Sphingomonadales</taxon>
        <taxon>Sphingomonadaceae</taxon>
        <taxon>Parasphingorhabdus</taxon>
    </lineage>
</organism>
<dbReference type="InterPro" id="IPR036465">
    <property type="entry name" value="vWFA_dom_sf"/>
</dbReference>
<dbReference type="AlphaFoldDB" id="A0A6H2DMT3"/>
<evidence type="ECO:0000313" key="4">
    <source>
        <dbReference type="Proteomes" id="UP000501600"/>
    </source>
</evidence>
<dbReference type="PANTHER" id="PTHR33608:SF3">
    <property type="entry name" value="SLR2013 PROTEIN"/>
    <property type="match status" value="1"/>
</dbReference>
<accession>A0A6H2DMT3</accession>
<dbReference type="InterPro" id="IPR002881">
    <property type="entry name" value="DUF58"/>
</dbReference>
<dbReference type="KEGG" id="phao:HF685_09575"/>
<evidence type="ECO:0000259" key="2">
    <source>
        <dbReference type="Pfam" id="PF01882"/>
    </source>
</evidence>
<proteinExistence type="predicted"/>
<dbReference type="Gene3D" id="3.40.50.410">
    <property type="entry name" value="von Willebrand factor, type A domain"/>
    <property type="match status" value="1"/>
</dbReference>
<gene>
    <name evidence="3" type="ORF">HF685_09575</name>
</gene>
<feature type="domain" description="DUF58" evidence="2">
    <location>
        <begin position="259"/>
        <end position="427"/>
    </location>
</feature>
<keyword evidence="4" id="KW-1185">Reference proteome</keyword>
<sequence length="496" mass="54433">MQSSKVWLSERKRRADGLFCFSPRSRCACRSIWQCIIGPSTSSGRTGEQSRYQRDRPVIYPTGRAVVLIALGAPIAALLAAIIPALWAIGAAWAAMLILLLVLDGLIAAKLDEVQLIAPKMAEIGAPLNMQVSASFSGVMNPRTVDAQLGVDGRLAEDGRIEFALNRAAKASGDFSGLAVANPIRRGTGELDRLWLRWRGPLGLAWRQSTKQSEQSVAIVPNISAVRSPTVQMFLRDSIFGLLARKFRGEGSEFEALAEYQPGMDRRSIDWKGSARHSKLLAKEYDTERNNQIVFALDSGSAMCEPIDGLPRIDRAVSAALLTAYITLKSGDKTSLFSFAAKPELSTPFLAGSRNFHRLQSEAATIDYRHQESNYTLALSTLASRLKRRSLIIIFTDFTDPTAADLMLEAAARLIDKHLVLFVVLEDMELAGIINSVPETARDVSRSVTAQSLLDQKKMVVTRLQHMGIDVIEGAHDVIGTRLINSYLKIKRRGAL</sequence>
<evidence type="ECO:0000256" key="1">
    <source>
        <dbReference type="SAM" id="Phobius"/>
    </source>
</evidence>
<evidence type="ECO:0000313" key="3">
    <source>
        <dbReference type="EMBL" id="QJB69498.1"/>
    </source>
</evidence>
<dbReference type="CDD" id="cd00198">
    <property type="entry name" value="vWFA"/>
    <property type="match status" value="1"/>
</dbReference>
<keyword evidence="1" id="KW-0472">Membrane</keyword>
<dbReference type="EMBL" id="CP051217">
    <property type="protein sequence ID" value="QJB69498.1"/>
    <property type="molecule type" value="Genomic_DNA"/>
</dbReference>